<protein>
    <submittedName>
        <fullName evidence="1">Uncharacterized protein</fullName>
    </submittedName>
</protein>
<name>A0ABR6CRR5_9BACI</name>
<evidence type="ECO:0000313" key="2">
    <source>
        <dbReference type="Proteomes" id="UP000626697"/>
    </source>
</evidence>
<sequence>MYAKFHFDGMFVYNKERPFFYCVKENEGFCIPDVELYIVIHCFVKEEFTYGSVSTFDTRRNFTCLFHL</sequence>
<reference evidence="1 2" key="1">
    <citation type="submission" date="2020-08" db="EMBL/GenBank/DDBJ databases">
        <title>Genomic Encyclopedia of Type Strains, Phase IV (KMG-IV): sequencing the most valuable type-strain genomes for metagenomic binning, comparative biology and taxonomic classification.</title>
        <authorList>
            <person name="Goeker M."/>
        </authorList>
    </citation>
    <scope>NUCLEOTIDE SEQUENCE [LARGE SCALE GENOMIC DNA]</scope>
    <source>
        <strain evidence="1 2">DSM 105481</strain>
    </source>
</reference>
<dbReference type="EMBL" id="JACJHX010000009">
    <property type="protein sequence ID" value="MBA9027719.1"/>
    <property type="molecule type" value="Genomic_DNA"/>
</dbReference>
<gene>
    <name evidence="1" type="ORF">HNP81_003010</name>
</gene>
<organism evidence="1 2">
    <name type="scientific">Peribacillus huizhouensis</name>
    <dbReference type="NCBI Taxonomy" id="1501239"/>
    <lineage>
        <taxon>Bacteria</taxon>
        <taxon>Bacillati</taxon>
        <taxon>Bacillota</taxon>
        <taxon>Bacilli</taxon>
        <taxon>Bacillales</taxon>
        <taxon>Bacillaceae</taxon>
        <taxon>Peribacillus</taxon>
    </lineage>
</organism>
<comment type="caution">
    <text evidence="1">The sequence shown here is derived from an EMBL/GenBank/DDBJ whole genome shotgun (WGS) entry which is preliminary data.</text>
</comment>
<evidence type="ECO:0000313" key="1">
    <source>
        <dbReference type="EMBL" id="MBA9027719.1"/>
    </source>
</evidence>
<accession>A0ABR6CRR5</accession>
<dbReference type="Proteomes" id="UP000626697">
    <property type="component" value="Unassembled WGS sequence"/>
</dbReference>
<proteinExistence type="predicted"/>
<keyword evidence="2" id="KW-1185">Reference proteome</keyword>